<dbReference type="CDD" id="cd14858">
    <property type="entry name" value="TrmE_N"/>
    <property type="match status" value="1"/>
</dbReference>
<feature type="domain" description="MnmE helical" evidence="9">
    <location>
        <begin position="165"/>
        <end position="573"/>
    </location>
</feature>
<dbReference type="InterPro" id="IPR027368">
    <property type="entry name" value="MnmE_dom2"/>
</dbReference>
<dbReference type="CDD" id="cd04164">
    <property type="entry name" value="trmE"/>
    <property type="match status" value="1"/>
</dbReference>
<dbReference type="Pfam" id="PF10396">
    <property type="entry name" value="TrmE_N"/>
    <property type="match status" value="1"/>
</dbReference>
<dbReference type="InterPro" id="IPR018948">
    <property type="entry name" value="GTP-bd_TrmE_N"/>
</dbReference>
<dbReference type="Pfam" id="PF12631">
    <property type="entry name" value="MnmE_helical"/>
    <property type="match status" value="1"/>
</dbReference>
<dbReference type="PANTHER" id="PTHR42714:SF2">
    <property type="entry name" value="TRNA MODIFICATION GTPASE GTPBP3, MITOCHONDRIAL"/>
    <property type="match status" value="1"/>
</dbReference>
<keyword evidence="3" id="KW-0819">tRNA processing</keyword>
<dbReference type="GO" id="GO:0002098">
    <property type="term" value="P:tRNA wobble uridine modification"/>
    <property type="evidence" value="ECO:0007669"/>
    <property type="project" value="TreeGrafter"/>
</dbReference>
<dbReference type="GO" id="GO:0005739">
    <property type="term" value="C:mitochondrion"/>
    <property type="evidence" value="ECO:0007669"/>
    <property type="project" value="UniProtKB-SubCell"/>
</dbReference>
<dbReference type="GO" id="GO:0003924">
    <property type="term" value="F:GTPase activity"/>
    <property type="evidence" value="ECO:0007669"/>
    <property type="project" value="InterPro"/>
</dbReference>
<sequence>MRISLSKLNYTWTLPAQSPSAAHKTSAELLSEDNSTIYALSSAPGQAAIAIIRLSGPACVEIYHALCPDRELPKPRFGALRTLYEPLQPPHRDSVLDSGALVLYFPSPNTVTGEDVLELHVHGGPAIVKAVLSAISRCSIPSKFVRYAEPGEFTRRSFMNDRLDLTQVEALGEVLSATTEQQRRLSVRGTSNSLAKRYDAWRQQLLNVRGELEALIDFSEDQHFDESPEILASSVAAQVKTLKKYIEAHTRNAVRGELLRNGINLALLGAPNAGKSSLLNKIVGRDAAIVSKEAGTTRDVVEIGIDIGGWLCRLGDTAGLRRAGIPEPSASTSTDASPRHAPSGGTVGEVEKEGIKRAKQRAMESDVVIVVFSVEYAEDGPEFEMDPEVVGTARKCLDNNGNVVFVVNKSDRIPTKLLSAVKEEITLSILDRLPSAQANSIYFTSCKQISSPSSTTDDPGDIQNFLQGLISTFQNMTSAIIPDSEEVISDPSIWQESLGASERHRLLLEQCLVHLVNFLAEVDIGNISTELEGKVDIVIAAEHLRSAADCLSRITGKGEAGDVEEVLGVVFEKCVDQQRLPVS</sequence>
<dbReference type="InterPro" id="IPR006073">
    <property type="entry name" value="GTP-bd"/>
</dbReference>
<dbReference type="EMBL" id="MU006093">
    <property type="protein sequence ID" value="KAF2840282.1"/>
    <property type="molecule type" value="Genomic_DNA"/>
</dbReference>
<protein>
    <submittedName>
        <fullName evidence="10">Mitochondrial GTPase</fullName>
    </submittedName>
</protein>
<reference evidence="10" key="1">
    <citation type="journal article" date="2020" name="Stud. Mycol.">
        <title>101 Dothideomycetes genomes: a test case for predicting lifestyles and emergence of pathogens.</title>
        <authorList>
            <person name="Haridas S."/>
            <person name="Albert R."/>
            <person name="Binder M."/>
            <person name="Bloem J."/>
            <person name="Labutti K."/>
            <person name="Salamov A."/>
            <person name="Andreopoulos B."/>
            <person name="Baker S."/>
            <person name="Barry K."/>
            <person name="Bills G."/>
            <person name="Bluhm B."/>
            <person name="Cannon C."/>
            <person name="Castanera R."/>
            <person name="Culley D."/>
            <person name="Daum C."/>
            <person name="Ezra D."/>
            <person name="Gonzalez J."/>
            <person name="Henrissat B."/>
            <person name="Kuo A."/>
            <person name="Liang C."/>
            <person name="Lipzen A."/>
            <person name="Lutzoni F."/>
            <person name="Magnuson J."/>
            <person name="Mondo S."/>
            <person name="Nolan M."/>
            <person name="Ohm R."/>
            <person name="Pangilinan J."/>
            <person name="Park H.-J."/>
            <person name="Ramirez L."/>
            <person name="Alfaro M."/>
            <person name="Sun H."/>
            <person name="Tritt A."/>
            <person name="Yoshinaga Y."/>
            <person name="Zwiers L.-H."/>
            <person name="Turgeon B."/>
            <person name="Goodwin S."/>
            <person name="Spatafora J."/>
            <person name="Crous P."/>
            <person name="Grigoriev I."/>
        </authorList>
    </citation>
    <scope>NUCLEOTIDE SEQUENCE</scope>
    <source>
        <strain evidence="10">CBS 101060</strain>
    </source>
</reference>
<comment type="subcellular location">
    <subcellularLocation>
        <location evidence="1">Mitochondrion</location>
    </subcellularLocation>
</comment>
<dbReference type="AlphaFoldDB" id="A0A9P4VSW4"/>
<organism evidence="10 11">
    <name type="scientific">Patellaria atrata CBS 101060</name>
    <dbReference type="NCBI Taxonomy" id="1346257"/>
    <lineage>
        <taxon>Eukaryota</taxon>
        <taxon>Fungi</taxon>
        <taxon>Dikarya</taxon>
        <taxon>Ascomycota</taxon>
        <taxon>Pezizomycotina</taxon>
        <taxon>Dothideomycetes</taxon>
        <taxon>Dothideomycetes incertae sedis</taxon>
        <taxon>Patellariales</taxon>
        <taxon>Patellariaceae</taxon>
        <taxon>Patellaria</taxon>
    </lineage>
</organism>
<proteinExistence type="inferred from homology"/>
<evidence type="ECO:0000256" key="2">
    <source>
        <dbReference type="ARBA" id="ARBA00011043"/>
    </source>
</evidence>
<comment type="caution">
    <text evidence="10">The sequence shown here is derived from an EMBL/GenBank/DDBJ whole genome shotgun (WGS) entry which is preliminary data.</text>
</comment>
<keyword evidence="5" id="KW-0342">GTP-binding</keyword>
<dbReference type="Gene3D" id="3.30.1360.120">
    <property type="entry name" value="Probable tRNA modification gtpase trme, domain 1"/>
    <property type="match status" value="1"/>
</dbReference>
<dbReference type="InterPro" id="IPR025867">
    <property type="entry name" value="MnmE_helical"/>
</dbReference>
<dbReference type="InterPro" id="IPR027266">
    <property type="entry name" value="TrmE/GcvT-like"/>
</dbReference>
<dbReference type="PANTHER" id="PTHR42714">
    <property type="entry name" value="TRNA MODIFICATION GTPASE GTPBP3"/>
    <property type="match status" value="1"/>
</dbReference>
<dbReference type="InterPro" id="IPR004520">
    <property type="entry name" value="GTPase_MnmE"/>
</dbReference>
<evidence type="ECO:0000256" key="1">
    <source>
        <dbReference type="ARBA" id="ARBA00004173"/>
    </source>
</evidence>
<dbReference type="Proteomes" id="UP000799429">
    <property type="component" value="Unassembled WGS sequence"/>
</dbReference>
<dbReference type="SUPFAM" id="SSF52540">
    <property type="entry name" value="P-loop containing nucleoside triphosphate hydrolases"/>
    <property type="match status" value="1"/>
</dbReference>
<comment type="similarity">
    <text evidence="2">Belongs to the TRAFAC class TrmE-Era-EngA-EngB-Septin-like GTPase superfamily. TrmE GTPase family.</text>
</comment>
<evidence type="ECO:0000259" key="8">
    <source>
        <dbReference type="Pfam" id="PF10396"/>
    </source>
</evidence>
<feature type="domain" description="G" evidence="7">
    <location>
        <begin position="265"/>
        <end position="409"/>
    </location>
</feature>
<evidence type="ECO:0000259" key="9">
    <source>
        <dbReference type="Pfam" id="PF12631"/>
    </source>
</evidence>
<evidence type="ECO:0000256" key="3">
    <source>
        <dbReference type="ARBA" id="ARBA00022694"/>
    </source>
</evidence>
<dbReference type="InterPro" id="IPR031168">
    <property type="entry name" value="G_TrmE"/>
</dbReference>
<keyword evidence="11" id="KW-1185">Reference proteome</keyword>
<dbReference type="Gene3D" id="3.40.50.300">
    <property type="entry name" value="P-loop containing nucleotide triphosphate hydrolases"/>
    <property type="match status" value="1"/>
</dbReference>
<dbReference type="InterPro" id="IPR027417">
    <property type="entry name" value="P-loop_NTPase"/>
</dbReference>
<dbReference type="Pfam" id="PF01926">
    <property type="entry name" value="MMR_HSR1"/>
    <property type="match status" value="1"/>
</dbReference>
<accession>A0A9P4VSW4</accession>
<evidence type="ECO:0000256" key="6">
    <source>
        <dbReference type="SAM" id="MobiDB-lite"/>
    </source>
</evidence>
<evidence type="ECO:0000256" key="4">
    <source>
        <dbReference type="ARBA" id="ARBA00022741"/>
    </source>
</evidence>
<dbReference type="SUPFAM" id="SSF103025">
    <property type="entry name" value="Folate-binding domain"/>
    <property type="match status" value="1"/>
</dbReference>
<dbReference type="GO" id="GO:0030488">
    <property type="term" value="P:tRNA methylation"/>
    <property type="evidence" value="ECO:0007669"/>
    <property type="project" value="TreeGrafter"/>
</dbReference>
<gene>
    <name evidence="10" type="ORF">M501DRAFT_1010425</name>
</gene>
<evidence type="ECO:0000313" key="10">
    <source>
        <dbReference type="EMBL" id="KAF2840282.1"/>
    </source>
</evidence>
<dbReference type="HAMAP" id="MF_00379">
    <property type="entry name" value="GTPase_MnmE"/>
    <property type="match status" value="1"/>
</dbReference>
<feature type="region of interest" description="Disordered" evidence="6">
    <location>
        <begin position="323"/>
        <end position="350"/>
    </location>
</feature>
<feature type="domain" description="GTP-binding protein TrmE N-terminal" evidence="8">
    <location>
        <begin position="36"/>
        <end position="162"/>
    </location>
</feature>
<dbReference type="FunFam" id="3.30.1360.120:FF:000007">
    <property type="entry name" value="tRNA modification GTPase GTPBP3, mitochondrial"/>
    <property type="match status" value="1"/>
</dbReference>
<dbReference type="GO" id="GO:0005525">
    <property type="term" value="F:GTP binding"/>
    <property type="evidence" value="ECO:0007669"/>
    <property type="project" value="UniProtKB-KW"/>
</dbReference>
<evidence type="ECO:0000256" key="5">
    <source>
        <dbReference type="ARBA" id="ARBA00023134"/>
    </source>
</evidence>
<name>A0A9P4VSW4_9PEZI</name>
<keyword evidence="4" id="KW-0547">Nucleotide-binding</keyword>
<evidence type="ECO:0000259" key="7">
    <source>
        <dbReference type="Pfam" id="PF01926"/>
    </source>
</evidence>
<dbReference type="Gene3D" id="1.20.120.430">
    <property type="entry name" value="tRNA modification GTPase MnmE domain 2"/>
    <property type="match status" value="1"/>
</dbReference>
<evidence type="ECO:0000313" key="11">
    <source>
        <dbReference type="Proteomes" id="UP000799429"/>
    </source>
</evidence>
<dbReference type="OrthoDB" id="188276at2759"/>